<gene>
    <name evidence="3" type="ORF">C2E20_7593</name>
</gene>
<evidence type="ECO:0000313" key="3">
    <source>
        <dbReference type="EMBL" id="PSC68903.1"/>
    </source>
</evidence>
<dbReference type="PROSITE" id="PS50240">
    <property type="entry name" value="TRYPSIN_DOM"/>
    <property type="match status" value="1"/>
</dbReference>
<evidence type="ECO:0000313" key="4">
    <source>
        <dbReference type="Proteomes" id="UP000239649"/>
    </source>
</evidence>
<dbReference type="Proteomes" id="UP000239649">
    <property type="component" value="Unassembled WGS sequence"/>
</dbReference>
<keyword evidence="4" id="KW-1185">Reference proteome</keyword>
<dbReference type="Gene3D" id="2.40.10.10">
    <property type="entry name" value="Trypsin-like serine proteases"/>
    <property type="match status" value="1"/>
</dbReference>
<evidence type="ECO:0000256" key="1">
    <source>
        <dbReference type="SAM" id="SignalP"/>
    </source>
</evidence>
<dbReference type="Pfam" id="PF00089">
    <property type="entry name" value="Trypsin"/>
    <property type="match status" value="1"/>
</dbReference>
<dbReference type="InterPro" id="IPR043504">
    <property type="entry name" value="Peptidase_S1_PA_chymotrypsin"/>
</dbReference>
<dbReference type="PANTHER" id="PTHR24260:SF132">
    <property type="entry name" value="PEPTIDASE S1 DOMAIN-CONTAINING PROTEIN"/>
    <property type="match status" value="1"/>
</dbReference>
<name>A0A2P6V484_9CHLO</name>
<organism evidence="3 4">
    <name type="scientific">Micractinium conductrix</name>
    <dbReference type="NCBI Taxonomy" id="554055"/>
    <lineage>
        <taxon>Eukaryota</taxon>
        <taxon>Viridiplantae</taxon>
        <taxon>Chlorophyta</taxon>
        <taxon>core chlorophytes</taxon>
        <taxon>Trebouxiophyceae</taxon>
        <taxon>Chlorellales</taxon>
        <taxon>Chlorellaceae</taxon>
        <taxon>Chlorella clade</taxon>
        <taxon>Micractinium</taxon>
    </lineage>
</organism>
<evidence type="ECO:0000259" key="2">
    <source>
        <dbReference type="PROSITE" id="PS50240"/>
    </source>
</evidence>
<protein>
    <submittedName>
        <fullName evidence="3">Serine protease</fullName>
    </submittedName>
</protein>
<dbReference type="InterPro" id="IPR009003">
    <property type="entry name" value="Peptidase_S1_PA"/>
</dbReference>
<dbReference type="EMBL" id="LHPF02000032">
    <property type="protein sequence ID" value="PSC68903.1"/>
    <property type="molecule type" value="Genomic_DNA"/>
</dbReference>
<dbReference type="SMART" id="SM00020">
    <property type="entry name" value="Tryp_SPc"/>
    <property type="match status" value="1"/>
</dbReference>
<dbReference type="SUPFAM" id="SSF50494">
    <property type="entry name" value="Trypsin-like serine proteases"/>
    <property type="match status" value="1"/>
</dbReference>
<keyword evidence="3" id="KW-0378">Hydrolase</keyword>
<dbReference type="GO" id="GO:0006508">
    <property type="term" value="P:proteolysis"/>
    <property type="evidence" value="ECO:0007669"/>
    <property type="project" value="UniProtKB-KW"/>
</dbReference>
<dbReference type="InterPro" id="IPR051333">
    <property type="entry name" value="CLIP_Serine_Protease"/>
</dbReference>
<dbReference type="AlphaFoldDB" id="A0A2P6V484"/>
<dbReference type="PANTHER" id="PTHR24260">
    <property type="match status" value="1"/>
</dbReference>
<dbReference type="OrthoDB" id="546450at2759"/>
<dbReference type="STRING" id="554055.A0A2P6V484"/>
<feature type="signal peptide" evidence="1">
    <location>
        <begin position="1"/>
        <end position="23"/>
    </location>
</feature>
<dbReference type="InterPro" id="IPR001254">
    <property type="entry name" value="Trypsin_dom"/>
</dbReference>
<reference evidence="3 4" key="1">
    <citation type="journal article" date="2018" name="Plant J.">
        <title>Genome sequences of Chlorella sorokiniana UTEX 1602 and Micractinium conductrix SAG 241.80: implications to maltose excretion by a green alga.</title>
        <authorList>
            <person name="Arriola M.B."/>
            <person name="Velmurugan N."/>
            <person name="Zhang Y."/>
            <person name="Plunkett M.H."/>
            <person name="Hondzo H."/>
            <person name="Barney B.M."/>
        </authorList>
    </citation>
    <scope>NUCLEOTIDE SEQUENCE [LARGE SCALE GENOMIC DNA]</scope>
    <source>
        <strain evidence="3 4">SAG 241.80</strain>
    </source>
</reference>
<dbReference type="GO" id="GO:0004252">
    <property type="term" value="F:serine-type endopeptidase activity"/>
    <property type="evidence" value="ECO:0007669"/>
    <property type="project" value="InterPro"/>
</dbReference>
<feature type="domain" description="Peptidase S1" evidence="2">
    <location>
        <begin position="19"/>
        <end position="273"/>
    </location>
</feature>
<proteinExistence type="predicted"/>
<sequence>MRRAPAGACRLLALAACVAVAASVPKHPPLPADIYPFITLVANKELPLCTGALVAPRAVLTAASCAKAKPSFAFVGAHNFFLDSFRREGKYEIQKVERVEVHPDFDSSDLNQHNLALLVLKRSVVGHHPVSLAGANFTHPVKSAAVRALGFGSLSADGFFPQLHADELTLLPEEECGGLQTAYGRWWAATPANAAAGHEACTGLSHAFRACAAGNVGAPLLLPRGAPDGGPLQLGLLTSGFACSTDPAVASASSPALYTWLPRYTEWIGKQLRQVAEEDAEARKKWAAGRQ</sequence>
<keyword evidence="3" id="KW-0645">Protease</keyword>
<accession>A0A2P6V484</accession>
<comment type="caution">
    <text evidence="3">The sequence shown here is derived from an EMBL/GenBank/DDBJ whole genome shotgun (WGS) entry which is preliminary data.</text>
</comment>
<feature type="chain" id="PRO_5015138982" evidence="1">
    <location>
        <begin position="24"/>
        <end position="291"/>
    </location>
</feature>
<keyword evidence="1" id="KW-0732">Signal</keyword>